<keyword evidence="1" id="KW-0812">Transmembrane</keyword>
<dbReference type="RefSeq" id="WP_326751597.1">
    <property type="nucleotide sequence ID" value="NZ_CP109134.1"/>
</dbReference>
<protein>
    <submittedName>
        <fullName evidence="2">Uncharacterized protein</fullName>
    </submittedName>
</protein>
<dbReference type="Proteomes" id="UP001335325">
    <property type="component" value="Chromosome"/>
</dbReference>
<feature type="transmembrane region" description="Helical" evidence="1">
    <location>
        <begin position="30"/>
        <end position="48"/>
    </location>
</feature>
<evidence type="ECO:0000313" key="2">
    <source>
        <dbReference type="EMBL" id="WSD05338.1"/>
    </source>
</evidence>
<keyword evidence="1" id="KW-1133">Transmembrane helix</keyword>
<organism evidence="2 3">
    <name type="scientific">Streptomyces hirsutus</name>
    <dbReference type="NCBI Taxonomy" id="35620"/>
    <lineage>
        <taxon>Bacteria</taxon>
        <taxon>Bacillati</taxon>
        <taxon>Actinomycetota</taxon>
        <taxon>Actinomycetes</taxon>
        <taxon>Kitasatosporales</taxon>
        <taxon>Streptomycetaceae</taxon>
        <taxon>Streptomyces</taxon>
    </lineage>
</organism>
<reference evidence="2 3" key="1">
    <citation type="submission" date="2022-10" db="EMBL/GenBank/DDBJ databases">
        <title>The complete genomes of actinobacterial strains from the NBC collection.</title>
        <authorList>
            <person name="Joergensen T.S."/>
            <person name="Alvarez Arevalo M."/>
            <person name="Sterndorff E.B."/>
            <person name="Faurdal D."/>
            <person name="Vuksanovic O."/>
            <person name="Mourched A.-S."/>
            <person name="Charusanti P."/>
            <person name="Shaw S."/>
            <person name="Blin K."/>
            <person name="Weber T."/>
        </authorList>
    </citation>
    <scope>NUCLEOTIDE SEQUENCE [LARGE SCALE GENOMIC DNA]</scope>
    <source>
        <strain evidence="2 3">NBC 01753</strain>
    </source>
</reference>
<name>A0ABZ1GGT9_9ACTN</name>
<evidence type="ECO:0000313" key="3">
    <source>
        <dbReference type="Proteomes" id="UP001335325"/>
    </source>
</evidence>
<accession>A0ABZ1GGT9</accession>
<gene>
    <name evidence="2" type="ORF">OIE73_05915</name>
</gene>
<keyword evidence="1" id="KW-0472">Membrane</keyword>
<dbReference type="GeneID" id="91542087"/>
<sequence length="56" mass="5711">MKKNDSMTTGFPLVIGTVIAAGSITQDNYGGAAFAVVTGAIISLVLHIKSSRDQGS</sequence>
<proteinExistence type="predicted"/>
<dbReference type="EMBL" id="CP109134">
    <property type="protein sequence ID" value="WSD05338.1"/>
    <property type="molecule type" value="Genomic_DNA"/>
</dbReference>
<keyword evidence="3" id="KW-1185">Reference proteome</keyword>
<evidence type="ECO:0000256" key="1">
    <source>
        <dbReference type="SAM" id="Phobius"/>
    </source>
</evidence>